<keyword evidence="1" id="KW-0472">Membrane</keyword>
<dbReference type="Pfam" id="PF03134">
    <property type="entry name" value="TB2_DP1_HVA22"/>
    <property type="match status" value="1"/>
</dbReference>
<dbReference type="EMBL" id="QEAO01000020">
    <property type="protein sequence ID" value="TPX33471.1"/>
    <property type="molecule type" value="Genomic_DNA"/>
</dbReference>
<evidence type="ECO:0000313" key="2">
    <source>
        <dbReference type="EMBL" id="TPX33471.1"/>
    </source>
</evidence>
<dbReference type="OrthoDB" id="10009287at2759"/>
<proteinExistence type="inferred from homology"/>
<evidence type="ECO:0000256" key="1">
    <source>
        <dbReference type="RuleBase" id="RU362006"/>
    </source>
</evidence>
<dbReference type="Proteomes" id="UP000319731">
    <property type="component" value="Unassembled WGS sequence"/>
</dbReference>
<gene>
    <name evidence="2" type="ORF">SmJEL517_g03616</name>
</gene>
<dbReference type="PANTHER" id="PTHR12300">
    <property type="entry name" value="HVA22-LIKE PROTEINS"/>
    <property type="match status" value="1"/>
</dbReference>
<name>A0A507C221_9FUNG</name>
<comment type="similarity">
    <text evidence="1">Belongs to the DP1 family.</text>
</comment>
<dbReference type="RefSeq" id="XP_031024446.1">
    <property type="nucleotide sequence ID" value="XM_031169544.1"/>
</dbReference>
<comment type="subcellular location">
    <subcellularLocation>
        <location evidence="1">Membrane</location>
        <topology evidence="1">Multi-pass membrane protein</topology>
    </subcellularLocation>
</comment>
<dbReference type="GeneID" id="42004841"/>
<keyword evidence="1" id="KW-0812">Transmembrane</keyword>
<comment type="caution">
    <text evidence="1">Lacks conserved residue(s) required for the propagation of feature annotation.</text>
</comment>
<reference evidence="2 3" key="1">
    <citation type="journal article" date="2019" name="Sci. Rep.">
        <title>Comparative genomics of chytrid fungi reveal insights into the obligate biotrophic and pathogenic lifestyle of Synchytrium endobioticum.</title>
        <authorList>
            <person name="van de Vossenberg B.T.L.H."/>
            <person name="Warris S."/>
            <person name="Nguyen H.D.T."/>
            <person name="van Gent-Pelzer M.P.E."/>
            <person name="Joly D.L."/>
            <person name="van de Geest H.C."/>
            <person name="Bonants P.J.M."/>
            <person name="Smith D.S."/>
            <person name="Levesque C.A."/>
            <person name="van der Lee T.A.J."/>
        </authorList>
    </citation>
    <scope>NUCLEOTIDE SEQUENCE [LARGE SCALE GENOMIC DNA]</scope>
    <source>
        <strain evidence="2 3">JEL517</strain>
    </source>
</reference>
<keyword evidence="1" id="KW-1133">Transmembrane helix</keyword>
<accession>A0A507C221</accession>
<dbReference type="AlphaFoldDB" id="A0A507C221"/>
<dbReference type="GO" id="GO:0016020">
    <property type="term" value="C:membrane"/>
    <property type="evidence" value="ECO:0007669"/>
    <property type="project" value="UniProtKB-SubCell"/>
</dbReference>
<feature type="transmembrane region" description="Helical" evidence="1">
    <location>
        <begin position="76"/>
        <end position="93"/>
    </location>
</feature>
<organism evidence="2 3">
    <name type="scientific">Synchytrium microbalum</name>
    <dbReference type="NCBI Taxonomy" id="1806994"/>
    <lineage>
        <taxon>Eukaryota</taxon>
        <taxon>Fungi</taxon>
        <taxon>Fungi incertae sedis</taxon>
        <taxon>Chytridiomycota</taxon>
        <taxon>Chytridiomycota incertae sedis</taxon>
        <taxon>Chytridiomycetes</taxon>
        <taxon>Synchytriales</taxon>
        <taxon>Synchytriaceae</taxon>
        <taxon>Synchytrium</taxon>
    </lineage>
</organism>
<dbReference type="InterPro" id="IPR004345">
    <property type="entry name" value="TB2_DP1_HVA22"/>
</dbReference>
<comment type="caution">
    <text evidence="2">The sequence shown here is derived from an EMBL/GenBank/DDBJ whole genome shotgun (WGS) entry which is preliminary data.</text>
</comment>
<protein>
    <recommendedName>
        <fullName evidence="1">Protein YOP1</fullName>
    </recommendedName>
</protein>
<keyword evidence="3" id="KW-1185">Reference proteome</keyword>
<sequence>MSKIAKPASKYPMTDLLAEIVNKLQKNSPLNPDQTARIANSLRAQVLVRVQQLEDRINGAHYFSEASKRTGLPPSAFFLLAVIGMIVAFGLAIRRAGGLVSNVVGVLFPIYASLRTIENKDPEEITRWISYWAFYGLITVLDTARVSSALTTKYKTLWNMSKIGALYWLQSSKNSTLCYKAIRPSLISAKILPAGTSAARPVSTSGATSPTGGFQQPIQPYSVGGLVK</sequence>
<evidence type="ECO:0000313" key="3">
    <source>
        <dbReference type="Proteomes" id="UP000319731"/>
    </source>
</evidence>
<dbReference type="STRING" id="1806994.A0A507C221"/>